<evidence type="ECO:0000313" key="2">
    <source>
        <dbReference type="Proteomes" id="UP000815677"/>
    </source>
</evidence>
<dbReference type="Proteomes" id="UP000815677">
    <property type="component" value="Unassembled WGS sequence"/>
</dbReference>
<keyword evidence="2" id="KW-1185">Reference proteome</keyword>
<proteinExistence type="predicted"/>
<name>A0ABQ0LNJ4_MYCCL</name>
<sequence>MATGATVCRHSRLDACVGEPSSVVDIVRRFGARDGESASEDRQSLHPPTYTNGSALAFAIPFIFTSRIRGVVSAARPARCKLRCWLSAPLADNLDHLSFVLRNLR</sequence>
<evidence type="ECO:0000313" key="1">
    <source>
        <dbReference type="EMBL" id="GAT52683.1"/>
    </source>
</evidence>
<protein>
    <submittedName>
        <fullName evidence="1">Uncharacterized protein</fullName>
    </submittedName>
</protein>
<organism evidence="1 2">
    <name type="scientific">Mycena chlorophos</name>
    <name type="common">Agaric fungus</name>
    <name type="synonym">Agaricus chlorophos</name>
    <dbReference type="NCBI Taxonomy" id="658473"/>
    <lineage>
        <taxon>Eukaryota</taxon>
        <taxon>Fungi</taxon>
        <taxon>Dikarya</taxon>
        <taxon>Basidiomycota</taxon>
        <taxon>Agaricomycotina</taxon>
        <taxon>Agaricomycetes</taxon>
        <taxon>Agaricomycetidae</taxon>
        <taxon>Agaricales</taxon>
        <taxon>Marasmiineae</taxon>
        <taxon>Mycenaceae</taxon>
        <taxon>Mycena</taxon>
    </lineage>
</organism>
<reference evidence="1" key="1">
    <citation type="submission" date="2014-09" db="EMBL/GenBank/DDBJ databases">
        <title>Genome sequence of the luminous mushroom Mycena chlorophos for searching fungal bioluminescence genes.</title>
        <authorList>
            <person name="Tanaka Y."/>
            <person name="Kasuga D."/>
            <person name="Oba Y."/>
            <person name="Hase S."/>
            <person name="Sato K."/>
            <person name="Oba Y."/>
            <person name="Sakakibara Y."/>
        </authorList>
    </citation>
    <scope>NUCLEOTIDE SEQUENCE</scope>
</reference>
<accession>A0ABQ0LNJ4</accession>
<gene>
    <name evidence="1" type="ORF">MCHLO_09708</name>
</gene>
<dbReference type="EMBL" id="DF847848">
    <property type="protein sequence ID" value="GAT52683.1"/>
    <property type="molecule type" value="Genomic_DNA"/>
</dbReference>